<dbReference type="RefSeq" id="WP_106841686.1">
    <property type="nucleotide sequence ID" value="NZ_JBCNIW010000035.1"/>
</dbReference>
<keyword evidence="2" id="KW-1185">Reference proteome</keyword>
<dbReference type="EMBL" id="PXZM01000049">
    <property type="protein sequence ID" value="PSJ87548.1"/>
    <property type="molecule type" value="Genomic_DNA"/>
</dbReference>
<name>A0A2P7UKP9_9BACL</name>
<evidence type="ECO:0000313" key="2">
    <source>
        <dbReference type="Proteomes" id="UP000240419"/>
    </source>
</evidence>
<reference evidence="1 2" key="1">
    <citation type="submission" date="2018-03" db="EMBL/GenBank/DDBJ databases">
        <title>Brevisbacillus phylogenomics.</title>
        <authorList>
            <person name="Dunlap C."/>
        </authorList>
    </citation>
    <scope>NUCLEOTIDE SEQUENCE [LARGE SCALE GENOMIC DNA]</scope>
    <source>
        <strain evidence="1 2">NRRL NRS-1210</strain>
    </source>
</reference>
<accession>A0A2P7UKP9</accession>
<proteinExistence type="predicted"/>
<gene>
    <name evidence="1" type="ORF">C7R93_26965</name>
</gene>
<sequence>MGGIVQERTSIVNQMHTVEKRQHCGCPTWSPVDEVEVYRSIRRIPPGSSITAAERRDKTLG</sequence>
<organism evidence="1 2">
    <name type="scientific">Brevibacillus fortis</name>
    <dbReference type="NCBI Taxonomy" id="2126352"/>
    <lineage>
        <taxon>Bacteria</taxon>
        <taxon>Bacillati</taxon>
        <taxon>Bacillota</taxon>
        <taxon>Bacilli</taxon>
        <taxon>Bacillales</taxon>
        <taxon>Paenibacillaceae</taxon>
        <taxon>Brevibacillus</taxon>
    </lineage>
</organism>
<dbReference type="Proteomes" id="UP000240419">
    <property type="component" value="Unassembled WGS sequence"/>
</dbReference>
<protein>
    <submittedName>
        <fullName evidence="1">Uncharacterized protein</fullName>
    </submittedName>
</protein>
<dbReference type="AlphaFoldDB" id="A0A2P7UKP9"/>
<evidence type="ECO:0000313" key="1">
    <source>
        <dbReference type="EMBL" id="PSJ87548.1"/>
    </source>
</evidence>
<comment type="caution">
    <text evidence="1">The sequence shown here is derived from an EMBL/GenBank/DDBJ whole genome shotgun (WGS) entry which is preliminary data.</text>
</comment>